<accession>A0A9P4HR49</accession>
<dbReference type="EMBL" id="ML978731">
    <property type="protein sequence ID" value="KAF2085402.1"/>
    <property type="molecule type" value="Genomic_DNA"/>
</dbReference>
<proteinExistence type="predicted"/>
<evidence type="ECO:0000313" key="2">
    <source>
        <dbReference type="Proteomes" id="UP000799776"/>
    </source>
</evidence>
<gene>
    <name evidence="1" type="ORF">K490DRAFT_46875</name>
</gene>
<name>A0A9P4HR49_9PEZI</name>
<dbReference type="AlphaFoldDB" id="A0A9P4HR49"/>
<evidence type="ECO:0000313" key="1">
    <source>
        <dbReference type="EMBL" id="KAF2085402.1"/>
    </source>
</evidence>
<organism evidence="1 2">
    <name type="scientific">Saccharata proteae CBS 121410</name>
    <dbReference type="NCBI Taxonomy" id="1314787"/>
    <lineage>
        <taxon>Eukaryota</taxon>
        <taxon>Fungi</taxon>
        <taxon>Dikarya</taxon>
        <taxon>Ascomycota</taxon>
        <taxon>Pezizomycotina</taxon>
        <taxon>Dothideomycetes</taxon>
        <taxon>Dothideomycetes incertae sedis</taxon>
        <taxon>Botryosphaeriales</taxon>
        <taxon>Saccharataceae</taxon>
        <taxon>Saccharata</taxon>
    </lineage>
</organism>
<dbReference type="Pfam" id="PF20055">
    <property type="entry name" value="DUF6454"/>
    <property type="match status" value="1"/>
</dbReference>
<dbReference type="InterPro" id="IPR011044">
    <property type="entry name" value="Quino_amine_DH_bsu"/>
</dbReference>
<dbReference type="OrthoDB" id="71437at2759"/>
<sequence length="298" mass="33008">MSPDDITLGATFARLNRSTKWDFYKKWKLRFPTYHPQGLCTCGSLYFLTSVEVIEAPSRSSVSSSSDGSKRLTPGRGRGHLFILDRFVNVQSHMIIGEGSMYHPGGIDADEERVWIPVSEYRPNSRAVVYSVHAETLSIRKEFQVNDHVGNMIVDRDAHRLFGTTWGSRQIIQFDMRGNEKLRWSNPSQFIDYQDCQYVSPGKAICGGVVSLPQSHAAISPLGGKYELGGVAMIDLDNRTILHEVPLPEWSTAGHAVTRNPLMIKAGSDGSLVLLVAPDNGDEAEGTELLLFVAAVRD</sequence>
<protein>
    <submittedName>
        <fullName evidence="1">Uncharacterized protein</fullName>
    </submittedName>
</protein>
<reference evidence="1" key="1">
    <citation type="journal article" date="2020" name="Stud. Mycol.">
        <title>101 Dothideomycetes genomes: a test case for predicting lifestyles and emergence of pathogens.</title>
        <authorList>
            <person name="Haridas S."/>
            <person name="Albert R."/>
            <person name="Binder M."/>
            <person name="Bloem J."/>
            <person name="Labutti K."/>
            <person name="Salamov A."/>
            <person name="Andreopoulos B."/>
            <person name="Baker S."/>
            <person name="Barry K."/>
            <person name="Bills G."/>
            <person name="Bluhm B."/>
            <person name="Cannon C."/>
            <person name="Castanera R."/>
            <person name="Culley D."/>
            <person name="Daum C."/>
            <person name="Ezra D."/>
            <person name="Gonzalez J."/>
            <person name="Henrissat B."/>
            <person name="Kuo A."/>
            <person name="Liang C."/>
            <person name="Lipzen A."/>
            <person name="Lutzoni F."/>
            <person name="Magnuson J."/>
            <person name="Mondo S."/>
            <person name="Nolan M."/>
            <person name="Ohm R."/>
            <person name="Pangilinan J."/>
            <person name="Park H.-J."/>
            <person name="Ramirez L."/>
            <person name="Alfaro M."/>
            <person name="Sun H."/>
            <person name="Tritt A."/>
            <person name="Yoshinaga Y."/>
            <person name="Zwiers L.-H."/>
            <person name="Turgeon B."/>
            <person name="Goodwin S."/>
            <person name="Spatafora J."/>
            <person name="Crous P."/>
            <person name="Grigoriev I."/>
        </authorList>
    </citation>
    <scope>NUCLEOTIDE SEQUENCE</scope>
    <source>
        <strain evidence="1">CBS 121410</strain>
    </source>
</reference>
<keyword evidence="2" id="KW-1185">Reference proteome</keyword>
<dbReference type="SUPFAM" id="SSF50969">
    <property type="entry name" value="YVTN repeat-like/Quinoprotein amine dehydrogenase"/>
    <property type="match status" value="1"/>
</dbReference>
<dbReference type="Proteomes" id="UP000799776">
    <property type="component" value="Unassembled WGS sequence"/>
</dbReference>
<dbReference type="InterPro" id="IPR046312">
    <property type="entry name" value="DUF6454"/>
</dbReference>
<comment type="caution">
    <text evidence="1">The sequence shown here is derived from an EMBL/GenBank/DDBJ whole genome shotgun (WGS) entry which is preliminary data.</text>
</comment>